<proteinExistence type="predicted"/>
<evidence type="ECO:0000313" key="4">
    <source>
        <dbReference type="Proteomes" id="UP000038011"/>
    </source>
</evidence>
<dbReference type="PANTHER" id="PTHR30383">
    <property type="entry name" value="THIOESTERASE 1/PROTEASE 1/LYSOPHOSPHOLIPASE L1"/>
    <property type="match status" value="1"/>
</dbReference>
<keyword evidence="4" id="KW-1185">Reference proteome</keyword>
<dbReference type="InterPro" id="IPR036514">
    <property type="entry name" value="SGNH_hydro_sf"/>
</dbReference>
<evidence type="ECO:0000256" key="2">
    <source>
        <dbReference type="SAM" id="SignalP"/>
    </source>
</evidence>
<evidence type="ECO:0008006" key="5">
    <source>
        <dbReference type="Google" id="ProtNLM"/>
    </source>
</evidence>
<dbReference type="Pfam" id="PF04311">
    <property type="entry name" value="DUF459"/>
    <property type="match status" value="1"/>
</dbReference>
<organism evidence="3 4">
    <name type="scientific">Ahrensia marina</name>
    <dbReference type="NCBI Taxonomy" id="1514904"/>
    <lineage>
        <taxon>Bacteria</taxon>
        <taxon>Pseudomonadati</taxon>
        <taxon>Pseudomonadota</taxon>
        <taxon>Alphaproteobacteria</taxon>
        <taxon>Hyphomicrobiales</taxon>
        <taxon>Ahrensiaceae</taxon>
        <taxon>Ahrensia</taxon>
    </lineage>
</organism>
<evidence type="ECO:0000256" key="1">
    <source>
        <dbReference type="SAM" id="MobiDB-lite"/>
    </source>
</evidence>
<comment type="caution">
    <text evidence="3">The sequence shown here is derived from an EMBL/GenBank/DDBJ whole genome shotgun (WGS) entry which is preliminary data.</text>
</comment>
<sequence>MPGIRHLAKILCVIVCATLFLPVAQKAVPVPVFSALGFTVPAQAQERPKTLFDLLFKRKDAPNKNIQTVPKANKRSAAPRRATKKRAQPAARSTQRAAVTASAGSTPDVEKAENARKVLVIGDFTADGMSEGLVEAFEDVANVIVETRTNGSSGLVRDDFYDWPKEIPAIIAEVEPAIVVVMLGSNDRQIMRIGNKSVKVGLPEWEAEYVSRVNALIAAIRNTNTPVMWVGSPPFRFRSMSADILTFNEIYRQAVEAAGGYFVDIWDGFVDEAGNFITTGSDIKGQQVRLRANDGINFTSAGKRKMAFYVERQLKQLLGDAASPLLTSLATENVPLLTLPPLQTEADLQRTNPIAIDDPDFDGGSILLGDVLEIREPVVDNPLIAKSVRQRLVEDGVPPPAQPGRADNFSWDDEG</sequence>
<feature type="region of interest" description="Disordered" evidence="1">
    <location>
        <begin position="394"/>
        <end position="415"/>
    </location>
</feature>
<gene>
    <name evidence="3" type="ORF">SU32_14440</name>
</gene>
<reference evidence="3 4" key="1">
    <citation type="submission" date="2015-01" db="EMBL/GenBank/DDBJ databases">
        <title>Ahrensia donghaiensis sp. nov., a novel dimethylsulphoniopropionate-cleavage bacterium isolated from seawater and emended descriptions of the genus Ahrensia and Ahrensia kielensis.</title>
        <authorList>
            <person name="Liu J."/>
        </authorList>
    </citation>
    <scope>NUCLEOTIDE SEQUENCE [LARGE SCALE GENOMIC DNA]</scope>
    <source>
        <strain evidence="3 4">LZD062</strain>
    </source>
</reference>
<dbReference type="Gene3D" id="3.40.50.1110">
    <property type="entry name" value="SGNH hydrolase"/>
    <property type="match status" value="1"/>
</dbReference>
<protein>
    <recommendedName>
        <fullName evidence="5">SGNH hydrolase-type esterase domain-containing protein</fullName>
    </recommendedName>
</protein>
<dbReference type="GO" id="GO:0016788">
    <property type="term" value="F:hydrolase activity, acting on ester bonds"/>
    <property type="evidence" value="ECO:0007669"/>
    <property type="project" value="UniProtKB-ARBA"/>
</dbReference>
<dbReference type="InterPro" id="IPR007407">
    <property type="entry name" value="DUF459"/>
</dbReference>
<dbReference type="PATRIC" id="fig|1514904.3.peg.2026"/>
<feature type="signal peptide" evidence="2">
    <location>
        <begin position="1"/>
        <end position="27"/>
    </location>
</feature>
<dbReference type="EMBL" id="JXMU01000025">
    <property type="protein sequence ID" value="KPB00337.1"/>
    <property type="molecule type" value="Genomic_DNA"/>
</dbReference>
<dbReference type="InterPro" id="IPR051532">
    <property type="entry name" value="Ester_Hydrolysis_Enzymes"/>
</dbReference>
<feature type="region of interest" description="Disordered" evidence="1">
    <location>
        <begin position="65"/>
        <end position="108"/>
    </location>
</feature>
<name>A0A0M9GL42_9HYPH</name>
<feature type="compositionally biased region" description="Polar residues" evidence="1">
    <location>
        <begin position="91"/>
        <end position="105"/>
    </location>
</feature>
<dbReference type="Proteomes" id="UP000038011">
    <property type="component" value="Unassembled WGS sequence"/>
</dbReference>
<dbReference type="AlphaFoldDB" id="A0A0M9GL42"/>
<feature type="chain" id="PRO_5005836311" description="SGNH hydrolase-type esterase domain-containing protein" evidence="2">
    <location>
        <begin position="28"/>
        <end position="415"/>
    </location>
</feature>
<dbReference type="SUPFAM" id="SSF52266">
    <property type="entry name" value="SGNH hydrolase"/>
    <property type="match status" value="1"/>
</dbReference>
<dbReference type="CDD" id="cd01829">
    <property type="entry name" value="SGNH_hydrolase_peri2"/>
    <property type="match status" value="1"/>
</dbReference>
<dbReference type="STRING" id="1514904.SU32_14440"/>
<keyword evidence="2" id="KW-0732">Signal</keyword>
<feature type="compositionally biased region" description="Basic residues" evidence="1">
    <location>
        <begin position="72"/>
        <end position="87"/>
    </location>
</feature>
<accession>A0A0M9GL42</accession>
<evidence type="ECO:0000313" key="3">
    <source>
        <dbReference type="EMBL" id="KPB00337.1"/>
    </source>
</evidence>